<name>A0A1R1XSB8_9FUNG</name>
<evidence type="ECO:0000313" key="2">
    <source>
        <dbReference type="EMBL" id="OMJ17515.1"/>
    </source>
</evidence>
<feature type="compositionally biased region" description="Basic and acidic residues" evidence="1">
    <location>
        <begin position="1"/>
        <end position="11"/>
    </location>
</feature>
<dbReference type="AlphaFoldDB" id="A0A1R1XSB8"/>
<dbReference type="Proteomes" id="UP000187429">
    <property type="component" value="Unassembled WGS sequence"/>
</dbReference>
<sequence>MHTSLRVDKGTTKFVPKIKRRPKPQDQTNSQKVSTSNQLPALPFENSLKNDPSIKHLISVDESENPKIMDLVTETVEPKLNALPETCILQHHTSYTTVNDQSPDSINIVSKPISPIKLSKTSRVDSSMSKIESPVSLDPKNFSLFESIPNHQTATIVTDSNLPADPSVQSLNHNTNKIEVSKNLPTAPVKQSTSIGIPKAISAPIQNSINTFIPSPHLFNSSIPSPIVSKPSLHNTKKTTSIPVSTSNSKSTNIQLPTKSQVPPKIPISKNKKSEEFSRNLKILDDRIQVLITQLPELNLEKYSEFIPINIPKFRIGTKTRARKSIKSSSSEPVTLKASRKKYNKPASFISLTDYELEDPEVLLQKPMSYFCSDTKMGKPSKYFVERHNNNVKKKLSLISNNIEQTDYDQVAKTIEETVPNVEKPTAEDNLATASNQATMK</sequence>
<dbReference type="OrthoDB" id="272624at2759"/>
<reference evidence="3" key="1">
    <citation type="submission" date="2017-01" db="EMBL/GenBank/DDBJ databases">
        <authorList>
            <person name="Wang Y."/>
            <person name="White M."/>
            <person name="Kvist S."/>
            <person name="Moncalvo J.-M."/>
        </authorList>
    </citation>
    <scope>NUCLEOTIDE SEQUENCE [LARGE SCALE GENOMIC DNA]</scope>
    <source>
        <strain evidence="3">ID-206-W2</strain>
    </source>
</reference>
<dbReference type="EMBL" id="LSSM01003565">
    <property type="protein sequence ID" value="OMJ17515.1"/>
    <property type="molecule type" value="Genomic_DNA"/>
</dbReference>
<accession>A0A1R1XSB8</accession>
<evidence type="ECO:0000313" key="3">
    <source>
        <dbReference type="Proteomes" id="UP000187429"/>
    </source>
</evidence>
<feature type="region of interest" description="Disordered" evidence="1">
    <location>
        <begin position="1"/>
        <end position="46"/>
    </location>
</feature>
<organism evidence="2 3">
    <name type="scientific">Smittium culicis</name>
    <dbReference type="NCBI Taxonomy" id="133412"/>
    <lineage>
        <taxon>Eukaryota</taxon>
        <taxon>Fungi</taxon>
        <taxon>Fungi incertae sedis</taxon>
        <taxon>Zoopagomycota</taxon>
        <taxon>Kickxellomycotina</taxon>
        <taxon>Harpellomycetes</taxon>
        <taxon>Harpellales</taxon>
        <taxon>Legeriomycetaceae</taxon>
        <taxon>Smittium</taxon>
    </lineage>
</organism>
<feature type="compositionally biased region" description="Polar residues" evidence="1">
    <location>
        <begin position="25"/>
        <end position="39"/>
    </location>
</feature>
<protein>
    <submittedName>
        <fullName evidence="2">Uncharacterized protein</fullName>
    </submittedName>
</protein>
<gene>
    <name evidence="2" type="ORF">AYI69_g7394</name>
</gene>
<proteinExistence type="predicted"/>
<comment type="caution">
    <text evidence="2">The sequence shown here is derived from an EMBL/GenBank/DDBJ whole genome shotgun (WGS) entry which is preliminary data.</text>
</comment>
<keyword evidence="3" id="KW-1185">Reference proteome</keyword>
<feature type="region of interest" description="Disordered" evidence="1">
    <location>
        <begin position="232"/>
        <end position="268"/>
    </location>
</feature>
<feature type="compositionally biased region" description="Polar residues" evidence="1">
    <location>
        <begin position="238"/>
        <end position="261"/>
    </location>
</feature>
<evidence type="ECO:0000256" key="1">
    <source>
        <dbReference type="SAM" id="MobiDB-lite"/>
    </source>
</evidence>